<feature type="non-terminal residue" evidence="5">
    <location>
        <position position="1"/>
    </location>
</feature>
<evidence type="ECO:0000256" key="3">
    <source>
        <dbReference type="SAM" id="MobiDB-lite"/>
    </source>
</evidence>
<dbReference type="InterPro" id="IPR050987">
    <property type="entry name" value="AtrR-like"/>
</dbReference>
<reference evidence="5" key="1">
    <citation type="submission" date="2023-04" db="EMBL/GenBank/DDBJ databases">
        <title>Colletotrichum limetticola genome sequence.</title>
        <authorList>
            <person name="Baroncelli R."/>
        </authorList>
    </citation>
    <scope>NUCLEOTIDE SEQUENCE</scope>
    <source>
        <strain evidence="5">KLA-Anderson</strain>
    </source>
</reference>
<feature type="compositionally biased region" description="Polar residues" evidence="3">
    <location>
        <begin position="690"/>
        <end position="702"/>
    </location>
</feature>
<evidence type="ECO:0000259" key="4">
    <source>
        <dbReference type="PROSITE" id="PS50048"/>
    </source>
</evidence>
<keyword evidence="6" id="KW-1185">Reference proteome</keyword>
<dbReference type="PANTHER" id="PTHR46910:SF33">
    <property type="entry name" value="ZN(II)2CYS6 TRANSCRIPTION FACTOR (EUROFUNG)"/>
    <property type="match status" value="1"/>
</dbReference>
<evidence type="ECO:0000313" key="5">
    <source>
        <dbReference type="EMBL" id="KAK0368023.1"/>
    </source>
</evidence>
<feature type="compositionally biased region" description="Polar residues" evidence="3">
    <location>
        <begin position="714"/>
        <end position="724"/>
    </location>
</feature>
<dbReference type="Pfam" id="PF00172">
    <property type="entry name" value="Zn_clus"/>
    <property type="match status" value="1"/>
</dbReference>
<organism evidence="5 6">
    <name type="scientific">Colletotrichum limetticola</name>
    <dbReference type="NCBI Taxonomy" id="1209924"/>
    <lineage>
        <taxon>Eukaryota</taxon>
        <taxon>Fungi</taxon>
        <taxon>Dikarya</taxon>
        <taxon>Ascomycota</taxon>
        <taxon>Pezizomycotina</taxon>
        <taxon>Sordariomycetes</taxon>
        <taxon>Hypocreomycetidae</taxon>
        <taxon>Glomerellales</taxon>
        <taxon>Glomerellaceae</taxon>
        <taxon>Colletotrichum</taxon>
        <taxon>Colletotrichum acutatum species complex</taxon>
    </lineage>
</organism>
<evidence type="ECO:0000256" key="1">
    <source>
        <dbReference type="ARBA" id="ARBA00022723"/>
    </source>
</evidence>
<sequence length="807" mass="88146">LIGSTPPLAKVLSIRTRWDTNPVPTPAAAAEPSSVVVESSEGTSVAAGSVAKRRRINFACNYCRNRKTRCDEQKPSCRACINAGIECVTTDRRRPGVEVQRRETKRRLSRASSASLTHSLTAVASPHSPREELESSELPPPPPPPALPYNRTKTSPSIELLYSRDRTASVAAPKLVTVPKDAAVTIIPEDEEPPACQAPPKYQGKLPVVRPSRGNNSVEILGDWLDLAARRLGIQQRRGMPTRIDRPPAYRILSSEPCPFPPKEIARKLAARYLEGINLVYPLFTPDRLMRDIDTAVELGPINFAEARGLAALVSVYLVMSIAFASAALSEPTLDPGDYVIYCKTLIGHLVTVNGVETVRSLALLSLCLHCYDECAGAWNILTTAVSIATSLGLHKPRTCRGGKNNRPDKRPDFANEEERKAFWLGIFSFEKFLAFELGRLSSIEDEECYPPHVEMPTGNGTSSKDKAFAVTVDLARILSEIGRKAVIVSRKEDGLRDGALQAIIAEKVETTGEAQLLLTRWGESVPDELRPISDILIGSKQCPFASFISMHYNNALVILSRNSLLISEEAITSGANLIAKGKPWDYIMRNGQGLTANAARKVLRIVVEAVDSKSNAILPNLLAPLHALTTLAVHVVTHPDSRISTMDLHLIQTASDSMREIYTRLRGDGLLDMLLQKIDSFLHKGLPTPGSSSNRTTTTVPAMTPRSMPDASPWQNAGETPTPRSVDAQWSGSDDSRRRESGGNVPGSTMPFYNQGNGFPSGSEFGFDSFGEMPMVGDEWSPSLSDGIGWDWACFSHLLNDQYQPQ</sequence>
<evidence type="ECO:0000256" key="2">
    <source>
        <dbReference type="ARBA" id="ARBA00023242"/>
    </source>
</evidence>
<dbReference type="CDD" id="cd12148">
    <property type="entry name" value="fungal_TF_MHR"/>
    <property type="match status" value="1"/>
</dbReference>
<feature type="region of interest" description="Disordered" evidence="3">
    <location>
        <begin position="94"/>
        <end position="153"/>
    </location>
</feature>
<dbReference type="PANTHER" id="PTHR46910">
    <property type="entry name" value="TRANSCRIPTION FACTOR PDR1"/>
    <property type="match status" value="1"/>
</dbReference>
<gene>
    <name evidence="5" type="ORF">CLIM01_14618</name>
</gene>
<feature type="region of interest" description="Disordered" evidence="3">
    <location>
        <begin position="686"/>
        <end position="754"/>
    </location>
</feature>
<dbReference type="InterPro" id="IPR001138">
    <property type="entry name" value="Zn2Cys6_DnaBD"/>
</dbReference>
<dbReference type="Pfam" id="PF04082">
    <property type="entry name" value="Fungal_trans"/>
    <property type="match status" value="1"/>
</dbReference>
<name>A0ABQ9P7K7_9PEZI</name>
<dbReference type="InterPro" id="IPR036864">
    <property type="entry name" value="Zn2-C6_fun-type_DNA-bd_sf"/>
</dbReference>
<dbReference type="SMART" id="SM00066">
    <property type="entry name" value="GAL4"/>
    <property type="match status" value="1"/>
</dbReference>
<feature type="domain" description="Zn(2)-C6 fungal-type" evidence="4">
    <location>
        <begin position="59"/>
        <end position="89"/>
    </location>
</feature>
<protein>
    <submittedName>
        <fullName evidence="5">Fungal specific transcription factor domain-containing protein</fullName>
    </submittedName>
</protein>
<dbReference type="Proteomes" id="UP001169217">
    <property type="component" value="Unassembled WGS sequence"/>
</dbReference>
<comment type="caution">
    <text evidence="5">The sequence shown here is derived from an EMBL/GenBank/DDBJ whole genome shotgun (WGS) entry which is preliminary data.</text>
</comment>
<proteinExistence type="predicted"/>
<dbReference type="PROSITE" id="PS50048">
    <property type="entry name" value="ZN2_CY6_FUNGAL_2"/>
    <property type="match status" value="1"/>
</dbReference>
<accession>A0ABQ9P7K7</accession>
<dbReference type="SUPFAM" id="SSF57701">
    <property type="entry name" value="Zn2/Cys6 DNA-binding domain"/>
    <property type="match status" value="1"/>
</dbReference>
<dbReference type="PROSITE" id="PS00463">
    <property type="entry name" value="ZN2_CY6_FUNGAL_1"/>
    <property type="match status" value="1"/>
</dbReference>
<feature type="compositionally biased region" description="Low complexity" evidence="3">
    <location>
        <begin position="110"/>
        <end position="127"/>
    </location>
</feature>
<dbReference type="InterPro" id="IPR007219">
    <property type="entry name" value="XnlR_reg_dom"/>
</dbReference>
<keyword evidence="2" id="KW-0539">Nucleus</keyword>
<dbReference type="Gene3D" id="4.10.240.10">
    <property type="entry name" value="Zn(2)-C6 fungal-type DNA-binding domain"/>
    <property type="match status" value="1"/>
</dbReference>
<feature type="compositionally biased region" description="Pro residues" evidence="3">
    <location>
        <begin position="138"/>
        <end position="147"/>
    </location>
</feature>
<dbReference type="SMART" id="SM00906">
    <property type="entry name" value="Fungal_trans"/>
    <property type="match status" value="1"/>
</dbReference>
<dbReference type="CDD" id="cd00067">
    <property type="entry name" value="GAL4"/>
    <property type="match status" value="1"/>
</dbReference>
<keyword evidence="1" id="KW-0479">Metal-binding</keyword>
<evidence type="ECO:0000313" key="6">
    <source>
        <dbReference type="Proteomes" id="UP001169217"/>
    </source>
</evidence>
<dbReference type="EMBL" id="JARUPT010000977">
    <property type="protein sequence ID" value="KAK0368023.1"/>
    <property type="molecule type" value="Genomic_DNA"/>
</dbReference>